<protein>
    <submittedName>
        <fullName evidence="1">Uncharacterized protein</fullName>
    </submittedName>
</protein>
<keyword evidence="2" id="KW-1185">Reference proteome</keyword>
<dbReference type="AlphaFoldDB" id="A0AAV6U265"/>
<comment type="caution">
    <text evidence="1">The sequence shown here is derived from an EMBL/GenBank/DDBJ whole genome shotgun (WGS) entry which is preliminary data.</text>
</comment>
<sequence length="114" mass="13192">MLSTEIHTDAVQRMSSTTSIKPNILVNFSTLPEKKLRAEVLCCLESVYTYTSLRKAARDVKMMKLMFPDSEIAASMQLERTKISYTIVFDLAYHFRQELQRLLQCCDYLVRCGL</sequence>
<evidence type="ECO:0000313" key="1">
    <source>
        <dbReference type="EMBL" id="KAG8177626.1"/>
    </source>
</evidence>
<dbReference type="EMBL" id="JAFNEN010000767">
    <property type="protein sequence ID" value="KAG8177626.1"/>
    <property type="molecule type" value="Genomic_DNA"/>
</dbReference>
<dbReference type="Proteomes" id="UP000827092">
    <property type="component" value="Unassembled WGS sequence"/>
</dbReference>
<gene>
    <name evidence="1" type="ORF">JTE90_019653</name>
</gene>
<organism evidence="1 2">
    <name type="scientific">Oedothorax gibbosus</name>
    <dbReference type="NCBI Taxonomy" id="931172"/>
    <lineage>
        <taxon>Eukaryota</taxon>
        <taxon>Metazoa</taxon>
        <taxon>Ecdysozoa</taxon>
        <taxon>Arthropoda</taxon>
        <taxon>Chelicerata</taxon>
        <taxon>Arachnida</taxon>
        <taxon>Araneae</taxon>
        <taxon>Araneomorphae</taxon>
        <taxon>Entelegynae</taxon>
        <taxon>Araneoidea</taxon>
        <taxon>Linyphiidae</taxon>
        <taxon>Erigoninae</taxon>
        <taxon>Oedothorax</taxon>
    </lineage>
</organism>
<reference evidence="1 2" key="1">
    <citation type="journal article" date="2022" name="Nat. Ecol. Evol.">
        <title>A masculinizing supergene underlies an exaggerated male reproductive morph in a spider.</title>
        <authorList>
            <person name="Hendrickx F."/>
            <person name="De Corte Z."/>
            <person name="Sonet G."/>
            <person name="Van Belleghem S.M."/>
            <person name="Kostlbacher S."/>
            <person name="Vangestel C."/>
        </authorList>
    </citation>
    <scope>NUCLEOTIDE SEQUENCE [LARGE SCALE GENOMIC DNA]</scope>
    <source>
        <strain evidence="1">W744_W776</strain>
    </source>
</reference>
<proteinExistence type="predicted"/>
<accession>A0AAV6U265</accession>
<name>A0AAV6U265_9ARAC</name>
<evidence type="ECO:0000313" key="2">
    <source>
        <dbReference type="Proteomes" id="UP000827092"/>
    </source>
</evidence>